<reference evidence="8 9" key="1">
    <citation type="submission" date="2020-08" db="EMBL/GenBank/DDBJ databases">
        <title>Aphidius gifuensis genome sequencing and assembly.</title>
        <authorList>
            <person name="Du Z."/>
        </authorList>
    </citation>
    <scope>NUCLEOTIDE SEQUENCE [LARGE SCALE GENOMIC DNA]</scope>
    <source>
        <strain evidence="8">YNYX2018</strain>
        <tissue evidence="8">Adults</tissue>
    </source>
</reference>
<comment type="caution">
    <text evidence="8">The sequence shown here is derived from an EMBL/GenBank/DDBJ whole genome shotgun (WGS) entry which is preliminary data.</text>
</comment>
<feature type="compositionally biased region" description="Basic and acidic residues" evidence="7">
    <location>
        <begin position="180"/>
        <end position="190"/>
    </location>
</feature>
<organism evidence="8 9">
    <name type="scientific">Aphidius gifuensis</name>
    <name type="common">Parasitoid wasp</name>
    <dbReference type="NCBI Taxonomy" id="684658"/>
    <lineage>
        <taxon>Eukaryota</taxon>
        <taxon>Metazoa</taxon>
        <taxon>Ecdysozoa</taxon>
        <taxon>Arthropoda</taxon>
        <taxon>Hexapoda</taxon>
        <taxon>Insecta</taxon>
        <taxon>Pterygota</taxon>
        <taxon>Neoptera</taxon>
        <taxon>Endopterygota</taxon>
        <taxon>Hymenoptera</taxon>
        <taxon>Apocrita</taxon>
        <taxon>Ichneumonoidea</taxon>
        <taxon>Braconidae</taxon>
        <taxon>Aphidiinae</taxon>
        <taxon>Aphidius</taxon>
    </lineage>
</organism>
<evidence type="ECO:0000256" key="4">
    <source>
        <dbReference type="ARBA" id="ARBA00023163"/>
    </source>
</evidence>
<feature type="region of interest" description="Disordered" evidence="7">
    <location>
        <begin position="174"/>
        <end position="194"/>
    </location>
</feature>
<evidence type="ECO:0000313" key="8">
    <source>
        <dbReference type="EMBL" id="KAF7988846.1"/>
    </source>
</evidence>
<proteinExistence type="predicted"/>
<protein>
    <recommendedName>
        <fullName evidence="10">Sin3 histone deacetylase corepressor complex component SDS3</fullName>
    </recommendedName>
</protein>
<keyword evidence="6" id="KW-0175">Coiled coil</keyword>
<feature type="coiled-coil region" evidence="6">
    <location>
        <begin position="121"/>
        <end position="163"/>
    </location>
</feature>
<evidence type="ECO:0000256" key="3">
    <source>
        <dbReference type="ARBA" id="ARBA00023015"/>
    </source>
</evidence>
<name>A0A834XQ32_APHGI</name>
<keyword evidence="2" id="KW-0678">Repressor</keyword>
<evidence type="ECO:0008006" key="10">
    <source>
        <dbReference type="Google" id="ProtNLM"/>
    </source>
</evidence>
<keyword evidence="5" id="KW-0539">Nucleus</keyword>
<evidence type="ECO:0000256" key="7">
    <source>
        <dbReference type="SAM" id="MobiDB-lite"/>
    </source>
</evidence>
<dbReference type="GO" id="GO:0005654">
    <property type="term" value="C:nucleoplasm"/>
    <property type="evidence" value="ECO:0007669"/>
    <property type="project" value="UniProtKB-ARBA"/>
</dbReference>
<evidence type="ECO:0000256" key="1">
    <source>
        <dbReference type="ARBA" id="ARBA00004123"/>
    </source>
</evidence>
<dbReference type="PANTHER" id="PTHR21964">
    <property type="entry name" value="BREAST CANCER METASTASIS-SUPPRESSOR 1"/>
    <property type="match status" value="1"/>
</dbReference>
<comment type="subcellular location">
    <subcellularLocation>
        <location evidence="1">Nucleus</location>
    </subcellularLocation>
</comment>
<dbReference type="OrthoDB" id="70376at2759"/>
<keyword evidence="4" id="KW-0804">Transcription</keyword>
<dbReference type="GO" id="GO:0010468">
    <property type="term" value="P:regulation of gene expression"/>
    <property type="evidence" value="ECO:0007669"/>
    <property type="project" value="UniProtKB-ARBA"/>
</dbReference>
<keyword evidence="3" id="KW-0805">Transcription regulation</keyword>
<dbReference type="Pfam" id="PF08598">
    <property type="entry name" value="Sds3"/>
    <property type="match status" value="1"/>
</dbReference>
<dbReference type="AlphaFoldDB" id="A0A834XQ32"/>
<evidence type="ECO:0000313" key="9">
    <source>
        <dbReference type="Proteomes" id="UP000639338"/>
    </source>
</evidence>
<evidence type="ECO:0000256" key="2">
    <source>
        <dbReference type="ARBA" id="ARBA00022491"/>
    </source>
</evidence>
<evidence type="ECO:0000256" key="6">
    <source>
        <dbReference type="SAM" id="Coils"/>
    </source>
</evidence>
<dbReference type="SMART" id="SM01401">
    <property type="entry name" value="Sds3"/>
    <property type="match status" value="1"/>
</dbReference>
<feature type="compositionally biased region" description="Acidic residues" evidence="7">
    <location>
        <begin position="15"/>
        <end position="48"/>
    </location>
</feature>
<evidence type="ECO:0000256" key="5">
    <source>
        <dbReference type="ARBA" id="ARBA00023242"/>
    </source>
</evidence>
<feature type="compositionally biased region" description="Basic and acidic residues" evidence="7">
    <location>
        <begin position="50"/>
        <end position="65"/>
    </location>
</feature>
<feature type="region of interest" description="Disordered" evidence="7">
    <location>
        <begin position="1"/>
        <end position="84"/>
    </location>
</feature>
<dbReference type="EMBL" id="JACMRX010000005">
    <property type="protein sequence ID" value="KAF7988846.1"/>
    <property type="molecule type" value="Genomic_DNA"/>
</dbReference>
<dbReference type="Proteomes" id="UP000639338">
    <property type="component" value="Unassembled WGS sequence"/>
</dbReference>
<dbReference type="InterPro" id="IPR013907">
    <property type="entry name" value="Sds3"/>
</dbReference>
<keyword evidence="9" id="KW-1185">Reference proteome</keyword>
<accession>A0A834XQ32</accession>
<sequence>MSYQGSPYSAAYGQDDYDLDDDNDDFVDDDHDPDDPDESDEDTEEASETDMGKSEGYTEIKEQVYQDKLGSLKRQKQQLKDGSHPEYNRKVKRLEAQYNERLRVNAVYRDYLTESVERDYILEKKAAVKEYEDKKIDLKENLLADMEEKRKMIEADRQTMELTGDSMEVKPPMTRKLRRRPNDPVPEKVEKRRKAPPVQINFLSDEKDIDNDLKQISRGKVITPVRKQVVMTNYSTTNIPTPNVPSSPEAALVETKIEDGKLLYEKRWYHRGQPIYVEGKDLSKFGATISSIGTDAICVKKITDNSKVRICTSHLSRGKITIKRRAS</sequence>
<gene>
    <name evidence="8" type="ORF">HCN44_007156</name>
</gene>